<protein>
    <submittedName>
        <fullName evidence="1">DUF2533 family protein</fullName>
    </submittedName>
</protein>
<accession>A0ABZ2N885</accession>
<dbReference type="InterPro" id="IPR019688">
    <property type="entry name" value="DUF2533"/>
</dbReference>
<dbReference type="RefSeq" id="WP_338753055.1">
    <property type="nucleotide sequence ID" value="NZ_CP147404.1"/>
</dbReference>
<reference evidence="1 2" key="1">
    <citation type="submission" date="2024-02" db="EMBL/GenBank/DDBJ databases">
        <title>Seven novel Bacillus-like species.</title>
        <authorList>
            <person name="Liu G."/>
        </authorList>
    </citation>
    <scope>NUCLEOTIDE SEQUENCE [LARGE SCALE GENOMIC DNA]</scope>
    <source>
        <strain evidence="1 2">FJAT-52991</strain>
    </source>
</reference>
<name>A0ABZ2N885_9BACI</name>
<gene>
    <name evidence="1" type="ORF">WDJ61_03055</name>
</gene>
<evidence type="ECO:0000313" key="1">
    <source>
        <dbReference type="EMBL" id="WXB93644.1"/>
    </source>
</evidence>
<sequence>MSVHKDLILHAEKQNKLYREFALLDEQRETYIAEVVELCKAGKEFTTDRINEVTEKINVLANHRLIPTRKLVTPDMVREYVEKLQ</sequence>
<dbReference type="Pfam" id="PF10752">
    <property type="entry name" value="DUF2533"/>
    <property type="match status" value="1"/>
</dbReference>
<dbReference type="EMBL" id="CP147404">
    <property type="protein sequence ID" value="WXB93644.1"/>
    <property type="molecule type" value="Genomic_DNA"/>
</dbReference>
<keyword evidence="2" id="KW-1185">Reference proteome</keyword>
<organism evidence="1 2">
    <name type="scientific">Bacillus kandeliae</name>
    <dbReference type="NCBI Taxonomy" id="3129297"/>
    <lineage>
        <taxon>Bacteria</taxon>
        <taxon>Bacillati</taxon>
        <taxon>Bacillota</taxon>
        <taxon>Bacilli</taxon>
        <taxon>Bacillales</taxon>
        <taxon>Bacillaceae</taxon>
        <taxon>Bacillus</taxon>
    </lineage>
</organism>
<evidence type="ECO:0000313" key="2">
    <source>
        <dbReference type="Proteomes" id="UP001387364"/>
    </source>
</evidence>
<proteinExistence type="predicted"/>
<dbReference type="Proteomes" id="UP001387364">
    <property type="component" value="Chromosome"/>
</dbReference>